<evidence type="ECO:0000313" key="2">
    <source>
        <dbReference type="EMBL" id="KAK3167410.1"/>
    </source>
</evidence>
<reference evidence="2" key="1">
    <citation type="submission" date="2022-11" db="EMBL/GenBank/DDBJ databases">
        <title>Chromosomal genome sequence assembly and mating type (MAT) locus characterization of the leprose asexual lichenized fungus Lepraria neglecta (Nyl.) Erichsen.</title>
        <authorList>
            <person name="Allen J.L."/>
            <person name="Pfeffer B."/>
        </authorList>
    </citation>
    <scope>NUCLEOTIDE SEQUENCE</scope>
    <source>
        <strain evidence="2">Allen 5258</strain>
    </source>
</reference>
<sequence>MAEELHDALQINKDRGRELVGRWDRIHVLYLRTLNENWRQYVNYLDEEVSKIFDQVILSNLDTETSQGKIFVEGSLANVKRVQYLIDQTSRARHMLDLNSTVMKTMTRSSAEFPASATPSNTGPMRSFEAEVESIMGECQVHHKSAESLLIRATSISQHLRDVIAMRNTEFMKTMTVSTVQGNEALLELSHKAVSEAQSMKAITIVALVYVPASFVADFLQMGYVSAAQQNGLVVSATKGLWVYAIITAPLMTVTMGIYFAYELLSRRFESRKNKTILEQRFHIV</sequence>
<feature type="transmembrane region" description="Helical" evidence="1">
    <location>
        <begin position="241"/>
        <end position="265"/>
    </location>
</feature>
<name>A0AAE0DFN8_9LECA</name>
<dbReference type="Proteomes" id="UP001276659">
    <property type="component" value="Unassembled WGS sequence"/>
</dbReference>
<keyword evidence="1" id="KW-0472">Membrane</keyword>
<accession>A0AAE0DFN8</accession>
<evidence type="ECO:0000313" key="3">
    <source>
        <dbReference type="Proteomes" id="UP001276659"/>
    </source>
</evidence>
<dbReference type="AlphaFoldDB" id="A0AAE0DFN8"/>
<feature type="transmembrane region" description="Helical" evidence="1">
    <location>
        <begin position="202"/>
        <end position="221"/>
    </location>
</feature>
<keyword evidence="1" id="KW-1133">Transmembrane helix</keyword>
<evidence type="ECO:0000256" key="1">
    <source>
        <dbReference type="SAM" id="Phobius"/>
    </source>
</evidence>
<dbReference type="EMBL" id="JASNWA010000011">
    <property type="protein sequence ID" value="KAK3167410.1"/>
    <property type="molecule type" value="Genomic_DNA"/>
</dbReference>
<dbReference type="Gene3D" id="1.20.58.340">
    <property type="entry name" value="Magnesium transport protein CorA, transmembrane region"/>
    <property type="match status" value="1"/>
</dbReference>
<comment type="caution">
    <text evidence="2">The sequence shown here is derived from an EMBL/GenBank/DDBJ whole genome shotgun (WGS) entry which is preliminary data.</text>
</comment>
<keyword evidence="1" id="KW-0812">Transmembrane</keyword>
<organism evidence="2 3">
    <name type="scientific">Lepraria neglecta</name>
    <dbReference type="NCBI Taxonomy" id="209136"/>
    <lineage>
        <taxon>Eukaryota</taxon>
        <taxon>Fungi</taxon>
        <taxon>Dikarya</taxon>
        <taxon>Ascomycota</taxon>
        <taxon>Pezizomycotina</taxon>
        <taxon>Lecanoromycetes</taxon>
        <taxon>OSLEUM clade</taxon>
        <taxon>Lecanoromycetidae</taxon>
        <taxon>Lecanorales</taxon>
        <taxon>Lecanorineae</taxon>
        <taxon>Stereocaulaceae</taxon>
        <taxon>Lepraria</taxon>
    </lineage>
</organism>
<protein>
    <submittedName>
        <fullName evidence="2">Uncharacterized protein</fullName>
    </submittedName>
</protein>
<proteinExistence type="predicted"/>
<gene>
    <name evidence="2" type="ORF">OEA41_010537</name>
</gene>
<keyword evidence="3" id="KW-1185">Reference proteome</keyword>